<evidence type="ECO:0000313" key="4">
    <source>
        <dbReference type="Proteomes" id="UP000005952"/>
    </source>
</evidence>
<keyword evidence="4" id="KW-1185">Reference proteome</keyword>
<sequence>MASTSSSSYGSSGSVEDIKGRARQTVDAANEAAGDAKQQVEEMAGNVKGAIDRSVKEQPLTTLLVAAAVGFVVGALWKS</sequence>
<dbReference type="RefSeq" id="WP_015597751.1">
    <property type="nucleotide sequence ID" value="NC_021172.1"/>
</dbReference>
<organism evidence="3 4">
    <name type="scientific">Hyphomicrobium denitrificans 1NES1</name>
    <dbReference type="NCBI Taxonomy" id="670307"/>
    <lineage>
        <taxon>Bacteria</taxon>
        <taxon>Pseudomonadati</taxon>
        <taxon>Pseudomonadota</taxon>
        <taxon>Alphaproteobacteria</taxon>
        <taxon>Hyphomicrobiales</taxon>
        <taxon>Hyphomicrobiaceae</taxon>
        <taxon>Hyphomicrobium</taxon>
    </lineage>
</organism>
<feature type="compositionally biased region" description="Low complexity" evidence="1">
    <location>
        <begin position="1"/>
        <end position="14"/>
    </location>
</feature>
<dbReference type="KEGG" id="hdt:HYPDE_30208"/>
<evidence type="ECO:0000256" key="2">
    <source>
        <dbReference type="SAM" id="Phobius"/>
    </source>
</evidence>
<accession>N0BB08</accession>
<keyword evidence="2" id="KW-0812">Transmembrane</keyword>
<dbReference type="Proteomes" id="UP000005952">
    <property type="component" value="Chromosome"/>
</dbReference>
<evidence type="ECO:0000256" key="1">
    <source>
        <dbReference type="SAM" id="MobiDB-lite"/>
    </source>
</evidence>
<dbReference type="OrthoDB" id="7933863at2"/>
<keyword evidence="2" id="KW-0472">Membrane</keyword>
<proteinExistence type="predicted"/>
<evidence type="ECO:0000313" key="3">
    <source>
        <dbReference type="EMBL" id="AGK57716.1"/>
    </source>
</evidence>
<name>N0BB08_9HYPH</name>
<dbReference type="AlphaFoldDB" id="N0BB08"/>
<reference evidence="3 4" key="1">
    <citation type="journal article" date="2013" name="Genome Announc.">
        <title>Genome sequences for three denitrifying bacterial strains isolated from a uranium- and nitrate-contaminated subsurface environment.</title>
        <authorList>
            <person name="Venkatramanan R."/>
            <person name="Prakash O."/>
            <person name="Woyke T."/>
            <person name="Chain P."/>
            <person name="Goodwin L.A."/>
            <person name="Watson D."/>
            <person name="Brooks S."/>
            <person name="Kostka J.E."/>
            <person name="Green S.J."/>
        </authorList>
    </citation>
    <scope>NUCLEOTIDE SEQUENCE [LARGE SCALE GENOMIC DNA]</scope>
    <source>
        <strain evidence="3 4">1NES1</strain>
    </source>
</reference>
<dbReference type="HOGENOM" id="CLU_2553688_0_0_5"/>
<gene>
    <name evidence="3" type="ORF">HYPDE_30208</name>
</gene>
<evidence type="ECO:0008006" key="5">
    <source>
        <dbReference type="Google" id="ProtNLM"/>
    </source>
</evidence>
<keyword evidence="2" id="KW-1133">Transmembrane helix</keyword>
<protein>
    <recommendedName>
        <fullName evidence="5">DUF883 domain-containing protein</fullName>
    </recommendedName>
</protein>
<dbReference type="EMBL" id="CP005587">
    <property type="protein sequence ID" value="AGK57716.1"/>
    <property type="molecule type" value="Genomic_DNA"/>
</dbReference>
<feature type="region of interest" description="Disordered" evidence="1">
    <location>
        <begin position="1"/>
        <end position="38"/>
    </location>
</feature>
<feature type="transmembrane region" description="Helical" evidence="2">
    <location>
        <begin position="60"/>
        <end position="77"/>
    </location>
</feature>